<dbReference type="Gene3D" id="3.30.70.20">
    <property type="match status" value="2"/>
</dbReference>
<dbReference type="OrthoDB" id="9800445at2"/>
<comment type="cofactor">
    <cofactor evidence="6">
        <name>[4Fe-4S] cluster</name>
        <dbReference type="ChEBI" id="CHEBI:49883"/>
    </cofactor>
</comment>
<evidence type="ECO:0000313" key="8">
    <source>
        <dbReference type="EMBL" id="PTR14237.1"/>
    </source>
</evidence>
<feature type="binding site" evidence="6">
    <location>
        <position position="74"/>
    </location>
    <ligand>
        <name>[4Fe-4S] cluster</name>
        <dbReference type="ChEBI" id="CHEBI:49883"/>
        <label>2</label>
    </ligand>
</feature>
<dbReference type="RefSeq" id="WP_108221773.1">
    <property type="nucleotide sequence ID" value="NZ_QAOT01000017.1"/>
</dbReference>
<organism evidence="8 9">
    <name type="scientific">Cereibacter azotoformans</name>
    <dbReference type="NCBI Taxonomy" id="43057"/>
    <lineage>
        <taxon>Bacteria</taxon>
        <taxon>Pseudomonadati</taxon>
        <taxon>Pseudomonadota</taxon>
        <taxon>Alphaproteobacteria</taxon>
        <taxon>Rhodobacterales</taxon>
        <taxon>Paracoccaceae</taxon>
        <taxon>Cereibacter</taxon>
    </lineage>
</organism>
<comment type="subunit">
    <text evidence="6">Interacts with the cytoplasmic NapA precursor.</text>
</comment>
<dbReference type="InterPro" id="IPR017896">
    <property type="entry name" value="4Fe4S_Fe-S-bd"/>
</dbReference>
<dbReference type="PANTHER" id="PTHR43687">
    <property type="entry name" value="ADENYLYLSULFATE REDUCTASE, BETA SUBUNIT"/>
    <property type="match status" value="1"/>
</dbReference>
<feature type="binding site" evidence="6">
    <location>
        <position position="33"/>
    </location>
    <ligand>
        <name>[4Fe-4S] cluster</name>
        <dbReference type="ChEBI" id="CHEBI:49883"/>
        <label>1</label>
    </ligand>
</feature>
<dbReference type="PANTHER" id="PTHR43687:SF1">
    <property type="entry name" value="FERREDOXIN III"/>
    <property type="match status" value="1"/>
</dbReference>
<feature type="binding site" evidence="6">
    <location>
        <position position="36"/>
    </location>
    <ligand>
        <name>[4Fe-4S] cluster</name>
        <dbReference type="ChEBI" id="CHEBI:49883"/>
        <label>1</label>
    </ligand>
</feature>
<feature type="binding site" evidence="6">
    <location>
        <position position="145"/>
    </location>
    <ligand>
        <name>[4Fe-4S] cluster</name>
        <dbReference type="ChEBI" id="CHEBI:49883"/>
        <label>3</label>
    </ligand>
</feature>
<comment type="function">
    <text evidence="6">Could be involved in the maturation of NapA, the catalytic subunit of the periplasmic nitrate reductase, before its export into the periplasm.</text>
</comment>
<keyword evidence="5 6" id="KW-0411">Iron-sulfur</keyword>
<keyword evidence="3 6" id="KW-0677">Repeat</keyword>
<dbReference type="Pfam" id="PF13237">
    <property type="entry name" value="Fer4_10"/>
    <property type="match status" value="1"/>
</dbReference>
<comment type="subcellular location">
    <subcellularLocation>
        <location evidence="6">Cytoplasm</location>
    </subcellularLocation>
</comment>
<dbReference type="Pfam" id="PF12838">
    <property type="entry name" value="Fer4_7"/>
    <property type="match status" value="1"/>
</dbReference>
<feature type="binding site" evidence="6">
    <location>
        <position position="39"/>
    </location>
    <ligand>
        <name>[4Fe-4S] cluster</name>
        <dbReference type="ChEBI" id="CHEBI:49883"/>
        <label>1</label>
    </ligand>
</feature>
<evidence type="ECO:0000256" key="4">
    <source>
        <dbReference type="ARBA" id="ARBA00023004"/>
    </source>
</evidence>
<name>A0A2T5JVP1_9RHOB</name>
<dbReference type="CDD" id="cd10564">
    <property type="entry name" value="NapF_like"/>
    <property type="match status" value="1"/>
</dbReference>
<dbReference type="GO" id="GO:0051539">
    <property type="term" value="F:4 iron, 4 sulfur cluster binding"/>
    <property type="evidence" value="ECO:0007669"/>
    <property type="project" value="UniProtKB-UniRule"/>
</dbReference>
<dbReference type="InterPro" id="IPR017900">
    <property type="entry name" value="4Fe4S_Fe_S_CS"/>
</dbReference>
<evidence type="ECO:0000313" key="9">
    <source>
        <dbReference type="Proteomes" id="UP000244060"/>
    </source>
</evidence>
<keyword evidence="2 6" id="KW-0479">Metal-binding</keyword>
<evidence type="ECO:0000256" key="2">
    <source>
        <dbReference type="ARBA" id="ARBA00022723"/>
    </source>
</evidence>
<dbReference type="GO" id="GO:0005737">
    <property type="term" value="C:cytoplasm"/>
    <property type="evidence" value="ECO:0007669"/>
    <property type="project" value="UniProtKB-SubCell"/>
</dbReference>
<dbReference type="AlphaFoldDB" id="A0A2T5JVP1"/>
<evidence type="ECO:0000259" key="7">
    <source>
        <dbReference type="PROSITE" id="PS51379"/>
    </source>
</evidence>
<feature type="binding site" evidence="6">
    <location>
        <position position="141"/>
    </location>
    <ligand>
        <name>[4Fe-4S] cluster</name>
        <dbReference type="ChEBI" id="CHEBI:49883"/>
        <label>3</label>
    </ligand>
</feature>
<dbReference type="SUPFAM" id="SSF54862">
    <property type="entry name" value="4Fe-4S ferredoxins"/>
    <property type="match status" value="1"/>
</dbReference>
<accession>A0A2T5JVP1</accession>
<keyword evidence="4 6" id="KW-0408">Iron</keyword>
<evidence type="ECO:0000256" key="5">
    <source>
        <dbReference type="ARBA" id="ARBA00023014"/>
    </source>
</evidence>
<sequence>MALNRRSFLSVELTEHPAPIRPPWSREADMARCTGCAACVEACPEAILLMERGLPQVAFGRGECSFCGACAEACPEPVFDVTRPAFTQVAAVGAGCLTLGGVACMACADICPEAAIRLRPRIGGPAVPELAASRCTGCGACVAICPADAVGMQEREAADA</sequence>
<feature type="domain" description="4Fe-4S ferredoxin-type" evidence="7">
    <location>
        <begin position="126"/>
        <end position="155"/>
    </location>
</feature>
<feature type="binding site" evidence="6">
    <location>
        <position position="64"/>
    </location>
    <ligand>
        <name>[4Fe-4S] cluster</name>
        <dbReference type="ChEBI" id="CHEBI:49883"/>
        <label>2</label>
    </ligand>
</feature>
<feature type="binding site" evidence="6">
    <location>
        <position position="43"/>
    </location>
    <ligand>
        <name>[4Fe-4S] cluster</name>
        <dbReference type="ChEBI" id="CHEBI:49883"/>
        <label>1</label>
    </ligand>
</feature>
<feature type="binding site" evidence="6">
    <location>
        <position position="70"/>
    </location>
    <ligand>
        <name>[4Fe-4S] cluster</name>
        <dbReference type="ChEBI" id="CHEBI:49883"/>
        <label>2</label>
    </ligand>
</feature>
<dbReference type="GO" id="GO:0046872">
    <property type="term" value="F:metal ion binding"/>
    <property type="evidence" value="ECO:0007669"/>
    <property type="project" value="UniProtKB-KW"/>
</dbReference>
<dbReference type="PROSITE" id="PS51379">
    <property type="entry name" value="4FE4S_FER_2"/>
    <property type="match status" value="4"/>
</dbReference>
<dbReference type="HAMAP" id="MF_02201">
    <property type="entry name" value="NapF"/>
    <property type="match status" value="1"/>
</dbReference>
<feature type="binding site" evidence="6">
    <location>
        <position position="138"/>
    </location>
    <ligand>
        <name>[4Fe-4S] cluster</name>
        <dbReference type="ChEBI" id="CHEBI:49883"/>
        <label>3</label>
    </ligand>
</feature>
<feature type="binding site" evidence="6">
    <location>
        <position position="135"/>
    </location>
    <ligand>
        <name>[4Fe-4S] cluster</name>
        <dbReference type="ChEBI" id="CHEBI:49883"/>
        <label>3</label>
    </ligand>
</feature>
<dbReference type="InterPro" id="IPR050572">
    <property type="entry name" value="Fe-S_Ferredoxin"/>
</dbReference>
<dbReference type="InterPro" id="IPR004496">
    <property type="entry name" value="NapF"/>
</dbReference>
<dbReference type="EMBL" id="QAOT01000017">
    <property type="protein sequence ID" value="PTR14237.1"/>
    <property type="molecule type" value="Genomic_DNA"/>
</dbReference>
<comment type="caution">
    <text evidence="8">The sequence shown here is derived from an EMBL/GenBank/DDBJ whole genome shotgun (WGS) entry which is preliminary data.</text>
</comment>
<dbReference type="Proteomes" id="UP000244060">
    <property type="component" value="Unassembled WGS sequence"/>
</dbReference>
<proteinExistence type="inferred from homology"/>
<dbReference type="NCBIfam" id="TIGR00402">
    <property type="entry name" value="napF"/>
    <property type="match status" value="1"/>
</dbReference>
<reference evidence="8 9" key="1">
    <citation type="submission" date="2018-04" db="EMBL/GenBank/DDBJ databases">
        <title>Genomic Encyclopedia of Type Strains, Phase III (KMG-III): the genomes of soil and plant-associated and newly described type strains.</title>
        <authorList>
            <person name="Whitman W."/>
        </authorList>
    </citation>
    <scope>NUCLEOTIDE SEQUENCE [LARGE SCALE GENOMIC DNA]</scope>
    <source>
        <strain evidence="8 9">KA25</strain>
    </source>
</reference>
<feature type="domain" description="4Fe-4S ferredoxin-type" evidence="7">
    <location>
        <begin position="24"/>
        <end position="53"/>
    </location>
</feature>
<evidence type="ECO:0000256" key="1">
    <source>
        <dbReference type="ARBA" id="ARBA00022485"/>
    </source>
</evidence>
<keyword evidence="9" id="KW-1185">Reference proteome</keyword>
<evidence type="ECO:0000256" key="3">
    <source>
        <dbReference type="ARBA" id="ARBA00022737"/>
    </source>
</evidence>
<comment type="similarity">
    <text evidence="6">Belongs to the NapF family.</text>
</comment>
<protein>
    <recommendedName>
        <fullName evidence="6">Ferredoxin-type protein NapF</fullName>
    </recommendedName>
</protein>
<feature type="domain" description="4Fe-4S ferredoxin-type" evidence="7">
    <location>
        <begin position="102"/>
        <end position="121"/>
    </location>
</feature>
<keyword evidence="1 6" id="KW-0004">4Fe-4S</keyword>
<gene>
    <name evidence="6" type="primary">napF</name>
    <name evidence="8" type="ORF">C8J28_1176</name>
</gene>
<evidence type="ECO:0000256" key="6">
    <source>
        <dbReference type="HAMAP-Rule" id="MF_02201"/>
    </source>
</evidence>
<feature type="domain" description="4Fe-4S ferredoxin-type" evidence="7">
    <location>
        <begin position="55"/>
        <end position="84"/>
    </location>
</feature>
<feature type="binding site" evidence="6">
    <location>
        <position position="67"/>
    </location>
    <ligand>
        <name>[4Fe-4S] cluster</name>
        <dbReference type="ChEBI" id="CHEBI:49883"/>
        <label>2</label>
    </ligand>
</feature>
<dbReference type="PROSITE" id="PS00198">
    <property type="entry name" value="4FE4S_FER_1"/>
    <property type="match status" value="2"/>
</dbReference>
<keyword evidence="6" id="KW-0963">Cytoplasm</keyword>